<proteinExistence type="predicted"/>
<dbReference type="InterPro" id="IPR007844">
    <property type="entry name" value="AsmA"/>
</dbReference>
<keyword evidence="4" id="KW-1185">Reference proteome</keyword>
<reference evidence="3 4" key="1">
    <citation type="submission" date="2020-02" db="EMBL/GenBank/DDBJ databases">
        <title>Balneolaceae bacterium YR4-1, complete genome.</title>
        <authorList>
            <person name="Li Y."/>
            <person name="Wu S."/>
        </authorList>
    </citation>
    <scope>NUCLEOTIDE SEQUENCE [LARGE SCALE GENOMIC DNA]</scope>
    <source>
        <strain evidence="3 4">YR4-1</strain>
    </source>
</reference>
<comment type="caution">
    <text evidence="3">The sequence shown here is derived from an EMBL/GenBank/DDBJ whole genome shotgun (WGS) entry which is preliminary data.</text>
</comment>
<evidence type="ECO:0000256" key="1">
    <source>
        <dbReference type="SAM" id="Phobius"/>
    </source>
</evidence>
<dbReference type="GO" id="GO:0005886">
    <property type="term" value="C:plasma membrane"/>
    <property type="evidence" value="ECO:0007669"/>
    <property type="project" value="TreeGrafter"/>
</dbReference>
<protein>
    <submittedName>
        <fullName evidence="3">AsmA family protein</fullName>
    </submittedName>
</protein>
<gene>
    <name evidence="3" type="ORF">G3570_03765</name>
</gene>
<keyword evidence="1" id="KW-0812">Transmembrane</keyword>
<dbReference type="AlphaFoldDB" id="A0A6M1SXA8"/>
<dbReference type="InterPro" id="IPR052894">
    <property type="entry name" value="AsmA-related"/>
</dbReference>
<keyword evidence="1" id="KW-1133">Transmembrane helix</keyword>
<dbReference type="RefSeq" id="WP_165139302.1">
    <property type="nucleotide sequence ID" value="NZ_JAALLT010000001.1"/>
</dbReference>
<feature type="domain" description="AsmA" evidence="2">
    <location>
        <begin position="1"/>
        <end position="347"/>
    </location>
</feature>
<dbReference type="GO" id="GO:0090313">
    <property type="term" value="P:regulation of protein targeting to membrane"/>
    <property type="evidence" value="ECO:0007669"/>
    <property type="project" value="TreeGrafter"/>
</dbReference>
<dbReference type="EMBL" id="JAALLT010000001">
    <property type="protein sequence ID" value="NGP75734.1"/>
    <property type="molecule type" value="Genomic_DNA"/>
</dbReference>
<name>A0A6M1SXA8_9BACT</name>
<dbReference type="Proteomes" id="UP000473278">
    <property type="component" value="Unassembled WGS sequence"/>
</dbReference>
<keyword evidence="1" id="KW-0472">Membrane</keyword>
<dbReference type="PANTHER" id="PTHR30441">
    <property type="entry name" value="DUF748 DOMAIN-CONTAINING PROTEIN"/>
    <property type="match status" value="1"/>
</dbReference>
<sequence length="1027" mass="113114">MKTFLRIAGGILAFLLLVILGLNIYFTDARLQKTVMPYVNEAVGRDVQVESMSLTFFSTFPQPGLSISRMSVPGESPDDTLMSLDELVVGVKLFSLFGNEISINEIILDNPKFTYQVYPDSTTNIDFLFETETEDDTTASGYAVNIPYFEVINGQFGYVDETSATDLRFQDLNATISLRYAELIESTVDLELGGLSATVDNTSYARGLPLSLSQTSTIDLEKEIVNLSSGTFSIRGLALDLSGSISDWSNTTSVDLNFNTSSDNFGELLRLVPAQYQEQVEELETRGSLAMQGTINGALNSEQLPRFSASIMVENGYLKNPDLPQAIENIQLNAKASNDELTIENLNAKAGSNAISGSGNLQKPLEENGAFSFDIKSDVDLATISSFYDIGQFDIEDMSGQMNLNATGQGNRAKPEAATFNADLRLSNGTLKYSGVPKAIQDINVDAKANQDLVTINRFDLAAAPNTFSMKGSVRQPLQEANRTINLDTNLRFDLASLKDFYPISEDTLEMNGILTAQATLDGKADQIERSVKSGSITLKNGFLFYKPLGNPLRDITFESVLEGAKMTIVEASFRSGENNLKMGGLITNYLGEDRSIDLKLEGFAMLNQITNYYNLEPTINRLDGTARVNLRTQGRPDTPAEMAFNGSLNIDNMNMDGEDFVHPITDLNGVMRLTPSSANLDSLSFNFGNSDMLLSGSLENYREYLKEKSDRNTTPLLKGSYYSQFLHVDEIIDWSDTTGADEPVLIELPDLNSSVTANIDRMLITGVNIRNLKAQASTTPTQIELNEAAAEMFEGKATGSLTWDVPQPDSTMITFNGSLQGVRAERFFEEYKVLGKKSRIHEYISGAFSSDLQYYSALNRFLDPIIGTTKMDGNFGMTKSRLKNHPLQLRIASMLKAQELESVSLDEWESTYTVSDTVLTLKDLRLTSSDVGLELNGTQHLVSQQVNYQMKLLLPPRFKKGISAILTTQATEALTQENGTIMMPLRVTGTLNNLNVKPDEEVIKPIIQKYLKDKAGNALKKIFGDG</sequence>
<evidence type="ECO:0000259" key="2">
    <source>
        <dbReference type="Pfam" id="PF05170"/>
    </source>
</evidence>
<organism evidence="3 4">
    <name type="scientific">Halalkalibaculum roseum</name>
    <dbReference type="NCBI Taxonomy" id="2709311"/>
    <lineage>
        <taxon>Bacteria</taxon>
        <taxon>Pseudomonadati</taxon>
        <taxon>Balneolota</taxon>
        <taxon>Balneolia</taxon>
        <taxon>Balneolales</taxon>
        <taxon>Balneolaceae</taxon>
        <taxon>Halalkalibaculum</taxon>
    </lineage>
</organism>
<evidence type="ECO:0000313" key="3">
    <source>
        <dbReference type="EMBL" id="NGP75734.1"/>
    </source>
</evidence>
<dbReference type="Pfam" id="PF05170">
    <property type="entry name" value="AsmA"/>
    <property type="match status" value="1"/>
</dbReference>
<accession>A0A6M1SXA8</accession>
<feature type="transmembrane region" description="Helical" evidence="1">
    <location>
        <begin position="7"/>
        <end position="26"/>
    </location>
</feature>
<dbReference type="PANTHER" id="PTHR30441:SF8">
    <property type="entry name" value="DUF748 DOMAIN-CONTAINING PROTEIN"/>
    <property type="match status" value="1"/>
</dbReference>
<evidence type="ECO:0000313" key="4">
    <source>
        <dbReference type="Proteomes" id="UP000473278"/>
    </source>
</evidence>